<name>A0A7G1I4M1_9BACT</name>
<keyword evidence="9" id="KW-1185">Reference proteome</keyword>
<feature type="transmembrane region" description="Helical" evidence="6">
    <location>
        <begin position="46"/>
        <end position="66"/>
    </location>
</feature>
<evidence type="ECO:0000313" key="9">
    <source>
        <dbReference type="Proteomes" id="UP000594042"/>
    </source>
</evidence>
<dbReference type="EMBL" id="AP023322">
    <property type="protein sequence ID" value="BCI64407.1"/>
    <property type="molecule type" value="Genomic_DNA"/>
</dbReference>
<feature type="transmembrane region" description="Helical" evidence="6">
    <location>
        <begin position="73"/>
        <end position="92"/>
    </location>
</feature>
<dbReference type="SUPFAM" id="SSF103473">
    <property type="entry name" value="MFS general substrate transporter"/>
    <property type="match status" value="1"/>
</dbReference>
<protein>
    <submittedName>
        <fullName evidence="8">MFS transporter</fullName>
    </submittedName>
</protein>
<comment type="subcellular location">
    <subcellularLocation>
        <location evidence="1">Cell inner membrane</location>
        <topology evidence="1">Multi-pass membrane protein</topology>
    </subcellularLocation>
</comment>
<dbReference type="GO" id="GO:0005886">
    <property type="term" value="C:plasma membrane"/>
    <property type="evidence" value="ECO:0007669"/>
    <property type="project" value="UniProtKB-SubCell"/>
</dbReference>
<organism evidence="8 9">
    <name type="scientific">Coprobacter secundus subsp. similis</name>
    <dbReference type="NCBI Taxonomy" id="2751153"/>
    <lineage>
        <taxon>Bacteria</taxon>
        <taxon>Pseudomonadati</taxon>
        <taxon>Bacteroidota</taxon>
        <taxon>Bacteroidia</taxon>
        <taxon>Bacteroidales</taxon>
        <taxon>Barnesiellaceae</taxon>
        <taxon>Coprobacter</taxon>
    </lineage>
</organism>
<evidence type="ECO:0000256" key="6">
    <source>
        <dbReference type="SAM" id="Phobius"/>
    </source>
</evidence>
<feature type="transmembrane region" description="Helical" evidence="6">
    <location>
        <begin position="322"/>
        <end position="342"/>
    </location>
</feature>
<keyword evidence="3 6" id="KW-0812">Transmembrane</keyword>
<feature type="transmembrane region" description="Helical" evidence="6">
    <location>
        <begin position="129"/>
        <end position="151"/>
    </location>
</feature>
<evidence type="ECO:0000256" key="2">
    <source>
        <dbReference type="ARBA" id="ARBA00022475"/>
    </source>
</evidence>
<feature type="domain" description="Major facilitator superfamily (MFS) profile" evidence="7">
    <location>
        <begin position="7"/>
        <end position="405"/>
    </location>
</feature>
<dbReference type="Pfam" id="PF07690">
    <property type="entry name" value="MFS_1"/>
    <property type="match status" value="1"/>
</dbReference>
<feature type="transmembrane region" description="Helical" evidence="6">
    <location>
        <begin position="297"/>
        <end position="316"/>
    </location>
</feature>
<dbReference type="AlphaFoldDB" id="A0A7G1I4M1"/>
<dbReference type="KEGG" id="copr:Cop2CBH44_27600"/>
<dbReference type="InterPro" id="IPR036259">
    <property type="entry name" value="MFS_trans_sf"/>
</dbReference>
<feature type="transmembrane region" description="Helical" evidence="6">
    <location>
        <begin position="230"/>
        <end position="249"/>
    </location>
</feature>
<evidence type="ECO:0000256" key="5">
    <source>
        <dbReference type="ARBA" id="ARBA00023136"/>
    </source>
</evidence>
<feature type="transmembrane region" description="Helical" evidence="6">
    <location>
        <begin position="381"/>
        <end position="402"/>
    </location>
</feature>
<gene>
    <name evidence="8" type="ORF">Cop2CBH44_27600</name>
</gene>
<proteinExistence type="predicted"/>
<dbReference type="InterPro" id="IPR020846">
    <property type="entry name" value="MFS_dom"/>
</dbReference>
<feature type="transmembrane region" description="Helical" evidence="6">
    <location>
        <begin position="7"/>
        <end position="26"/>
    </location>
</feature>
<keyword evidence="2" id="KW-1003">Cell membrane</keyword>
<feature type="transmembrane region" description="Helical" evidence="6">
    <location>
        <begin position="98"/>
        <end position="117"/>
    </location>
</feature>
<dbReference type="RefSeq" id="WP_200755040.1">
    <property type="nucleotide sequence ID" value="NZ_AP023322.1"/>
</dbReference>
<reference evidence="9" key="1">
    <citation type="submission" date="2020-07" db="EMBL/GenBank/DDBJ databases">
        <title>Complete genome sequencing of Coprobacter sp. strain 2CBH44.</title>
        <authorList>
            <person name="Sakamoto M."/>
            <person name="Murakami T."/>
            <person name="Mori H."/>
        </authorList>
    </citation>
    <scope>NUCLEOTIDE SEQUENCE [LARGE SCALE GENOMIC DNA]</scope>
    <source>
        <strain evidence="9">2CBH44</strain>
    </source>
</reference>
<evidence type="ECO:0000259" key="7">
    <source>
        <dbReference type="PROSITE" id="PS50850"/>
    </source>
</evidence>
<feature type="transmembrane region" description="Helical" evidence="6">
    <location>
        <begin position="185"/>
        <end position="205"/>
    </location>
</feature>
<keyword evidence="5 6" id="KW-0472">Membrane</keyword>
<dbReference type="Proteomes" id="UP000594042">
    <property type="component" value="Chromosome"/>
</dbReference>
<dbReference type="GO" id="GO:0022857">
    <property type="term" value="F:transmembrane transporter activity"/>
    <property type="evidence" value="ECO:0007669"/>
    <property type="project" value="InterPro"/>
</dbReference>
<evidence type="ECO:0000256" key="1">
    <source>
        <dbReference type="ARBA" id="ARBA00004429"/>
    </source>
</evidence>
<accession>A0A7G1I4M1</accession>
<feature type="transmembrane region" description="Helical" evidence="6">
    <location>
        <begin position="269"/>
        <end position="290"/>
    </location>
</feature>
<dbReference type="Gene3D" id="1.20.1250.20">
    <property type="entry name" value="MFS general substrate transporter like domains"/>
    <property type="match status" value="2"/>
</dbReference>
<dbReference type="InterPro" id="IPR050375">
    <property type="entry name" value="MFS_TsgA-like"/>
</dbReference>
<dbReference type="PANTHER" id="PTHR43702">
    <property type="entry name" value="L-FUCOSE-PROTON SYMPORTER"/>
    <property type="match status" value="1"/>
</dbReference>
<evidence type="ECO:0000256" key="3">
    <source>
        <dbReference type="ARBA" id="ARBA00022692"/>
    </source>
</evidence>
<keyword evidence="4 6" id="KW-1133">Transmembrane helix</keyword>
<evidence type="ECO:0000313" key="8">
    <source>
        <dbReference type="EMBL" id="BCI64407.1"/>
    </source>
</evidence>
<dbReference type="PROSITE" id="PS50850">
    <property type="entry name" value="MFS"/>
    <property type="match status" value="1"/>
</dbReference>
<dbReference type="PANTHER" id="PTHR43702:SF12">
    <property type="entry name" value="N-ACETYL GLUCOSAMINE TRANSPORTER NAGP"/>
    <property type="match status" value="1"/>
</dbReference>
<sequence length="422" mass="46610">MKRNYGIVALIMLFWFVISFITNILGPLIPDIISNFDLKQLSLAGYIPMSFFLAYAVMSIPAGILIEKYSEKTVLLMGFSMPFIGSLIFVLMPSYPVLLASSFIIGLGMAMLQTVINPLTRVAGGEENFAFFSVMGQLVFGFASFVSPFIYSYLVRELTSINTHTGIVVKFLSNITPPNLPWVSLYWIFTVILICIILIVIKVHFPRMKLQEEEKSGSFESYKILLHNKYVYLFFLGILSYVATEQGIANWISKFLEQYHGLNPQTEGAAVVGTFWGLMSLGCLAGLVALKLFDSKIVLRYAGFLTIILLCISLFGTAEISMFCFPLIGFTISVMFSIIMSLGLNSVNKHHGSFAGILCSGIVGGAIGPVVVGSLADTFGLRIALLSMLITLGYIISISFWARPLVNNRTISIKELLSRKKA</sequence>
<feature type="transmembrane region" description="Helical" evidence="6">
    <location>
        <begin position="354"/>
        <end position="375"/>
    </location>
</feature>
<dbReference type="InterPro" id="IPR011701">
    <property type="entry name" value="MFS"/>
</dbReference>
<evidence type="ECO:0000256" key="4">
    <source>
        <dbReference type="ARBA" id="ARBA00022989"/>
    </source>
</evidence>